<dbReference type="KEGG" id="bvz:BRAD3257_2849"/>
<evidence type="ECO:0000313" key="2">
    <source>
        <dbReference type="Proteomes" id="UP000246085"/>
    </source>
</evidence>
<proteinExistence type="predicted"/>
<evidence type="ECO:0000313" key="1">
    <source>
        <dbReference type="EMBL" id="SPP93912.1"/>
    </source>
</evidence>
<organism evidence="1 2">
    <name type="scientific">Bradyrhizobium vignae</name>
    <dbReference type="NCBI Taxonomy" id="1549949"/>
    <lineage>
        <taxon>Bacteria</taxon>
        <taxon>Pseudomonadati</taxon>
        <taxon>Pseudomonadota</taxon>
        <taxon>Alphaproteobacteria</taxon>
        <taxon>Hyphomicrobiales</taxon>
        <taxon>Nitrobacteraceae</taxon>
        <taxon>Bradyrhizobium</taxon>
    </lineage>
</organism>
<dbReference type="EMBL" id="LS398110">
    <property type="protein sequence ID" value="SPP93912.1"/>
    <property type="molecule type" value="Genomic_DNA"/>
</dbReference>
<sequence>MLFHLDVGELSAKRLDLLASRELCRRVGGAAREKVITFHDLSAGDAKCEHNRTNAAGRIDRLFRECRSALVSGA</sequence>
<dbReference type="AlphaFoldDB" id="A0A2U3PXN2"/>
<name>A0A2U3PXN2_9BRAD</name>
<accession>A0A2U3PXN2</accession>
<gene>
    <name evidence="1" type="ORF">BRAD3257_2849</name>
</gene>
<reference evidence="1 2" key="1">
    <citation type="submission" date="2018-03" db="EMBL/GenBank/DDBJ databases">
        <authorList>
            <person name="Gully D."/>
        </authorList>
    </citation>
    <scope>NUCLEOTIDE SEQUENCE [LARGE SCALE GENOMIC DNA]</scope>
    <source>
        <strain evidence="1">ORS3257</strain>
    </source>
</reference>
<dbReference type="Proteomes" id="UP000246085">
    <property type="component" value="Chromosome BRAD3257"/>
</dbReference>
<protein>
    <submittedName>
        <fullName evidence="1">Uncharacterized protein</fullName>
    </submittedName>
</protein>